<feature type="compositionally biased region" description="Pro residues" evidence="1">
    <location>
        <begin position="92"/>
        <end position="103"/>
    </location>
</feature>
<name>A0A9N8KT98_CHRIL</name>
<dbReference type="EMBL" id="LR824004">
    <property type="protein sequence ID" value="CAD0194336.1"/>
    <property type="molecule type" value="Genomic_DNA"/>
</dbReference>
<protein>
    <submittedName>
        <fullName evidence="2">Uncharacterized protein</fullName>
    </submittedName>
</protein>
<proteinExistence type="predicted"/>
<feature type="region of interest" description="Disordered" evidence="1">
    <location>
        <begin position="67"/>
        <end position="103"/>
    </location>
</feature>
<dbReference type="Proteomes" id="UP001154114">
    <property type="component" value="Chromosome 1"/>
</dbReference>
<gene>
    <name evidence="2" type="ORF">CINC_LOCUS626</name>
</gene>
<sequence>MEDDELNQKPRYCAIVCGSRGTGGQLVESRGQRSPASSAVCARALCGRLAGDRSGADGARGEELSTFGAADSGGARTRGAHCTSRARARPLPAAPSPSSPHPPQHLLCIKATWRLIIKHGHHVLRRVLAGRARGPRASCARARRASLARPPPYNATSEYVNANNFRQQYLNRGYPCGKKLPSGNSSTGPRDAHAARRARRARDALTSGVAPTHTALRGAACCSPFSLQEWRPAGGSGPRGLRRTATRHDSFVSTATVTVHMFAKFTAVLASHKS</sequence>
<reference evidence="2" key="1">
    <citation type="submission" date="2021-12" db="EMBL/GenBank/DDBJ databases">
        <authorList>
            <person name="King R."/>
        </authorList>
    </citation>
    <scope>NUCLEOTIDE SEQUENCE</scope>
</reference>
<feature type="region of interest" description="Disordered" evidence="1">
    <location>
        <begin position="180"/>
        <end position="207"/>
    </location>
</feature>
<dbReference type="AlphaFoldDB" id="A0A9N8KT98"/>
<organism evidence="2 3">
    <name type="scientific">Chrysodeixis includens</name>
    <name type="common">Soybean looper</name>
    <name type="synonym">Pseudoplusia includens</name>
    <dbReference type="NCBI Taxonomy" id="689277"/>
    <lineage>
        <taxon>Eukaryota</taxon>
        <taxon>Metazoa</taxon>
        <taxon>Ecdysozoa</taxon>
        <taxon>Arthropoda</taxon>
        <taxon>Hexapoda</taxon>
        <taxon>Insecta</taxon>
        <taxon>Pterygota</taxon>
        <taxon>Neoptera</taxon>
        <taxon>Endopterygota</taxon>
        <taxon>Lepidoptera</taxon>
        <taxon>Glossata</taxon>
        <taxon>Ditrysia</taxon>
        <taxon>Noctuoidea</taxon>
        <taxon>Noctuidae</taxon>
        <taxon>Plusiinae</taxon>
        <taxon>Chrysodeixis</taxon>
    </lineage>
</organism>
<accession>A0A9N8KT98</accession>
<dbReference type="OrthoDB" id="7433515at2759"/>
<evidence type="ECO:0000313" key="2">
    <source>
        <dbReference type="EMBL" id="CAD0194336.1"/>
    </source>
</evidence>
<evidence type="ECO:0000256" key="1">
    <source>
        <dbReference type="SAM" id="MobiDB-lite"/>
    </source>
</evidence>
<keyword evidence="3" id="KW-1185">Reference proteome</keyword>
<evidence type="ECO:0000313" key="3">
    <source>
        <dbReference type="Proteomes" id="UP001154114"/>
    </source>
</evidence>